<evidence type="ECO:0000256" key="4">
    <source>
        <dbReference type="PROSITE-ProRule" id="PRU00335"/>
    </source>
</evidence>
<proteinExistence type="predicted"/>
<dbReference type="PROSITE" id="PS50977">
    <property type="entry name" value="HTH_TETR_2"/>
    <property type="match status" value="1"/>
</dbReference>
<dbReference type="Gene3D" id="1.10.357.10">
    <property type="entry name" value="Tetracycline Repressor, domain 2"/>
    <property type="match status" value="1"/>
</dbReference>
<dbReference type="SUPFAM" id="SSF48498">
    <property type="entry name" value="Tetracyclin repressor-like, C-terminal domain"/>
    <property type="match status" value="1"/>
</dbReference>
<dbReference type="STRING" id="364199.SAMN04489858_11170"/>
<dbReference type="PANTHER" id="PTHR30055">
    <property type="entry name" value="HTH-TYPE TRANSCRIPTIONAL REGULATOR RUTR"/>
    <property type="match status" value="1"/>
</dbReference>
<dbReference type="PANTHER" id="PTHR30055:SF234">
    <property type="entry name" value="HTH-TYPE TRANSCRIPTIONAL REGULATOR BETI"/>
    <property type="match status" value="1"/>
</dbReference>
<feature type="domain" description="HTH tetR-type" evidence="5">
    <location>
        <begin position="7"/>
        <end position="67"/>
    </location>
</feature>
<dbReference type="EMBL" id="FOHO01000011">
    <property type="protein sequence ID" value="SET83024.1"/>
    <property type="molecule type" value="Genomic_DNA"/>
</dbReference>
<dbReference type="SUPFAM" id="SSF46689">
    <property type="entry name" value="Homeodomain-like"/>
    <property type="match status" value="1"/>
</dbReference>
<feature type="DNA-binding region" description="H-T-H motif" evidence="4">
    <location>
        <begin position="30"/>
        <end position="49"/>
    </location>
</feature>
<evidence type="ECO:0000256" key="3">
    <source>
        <dbReference type="ARBA" id="ARBA00023163"/>
    </source>
</evidence>
<evidence type="ECO:0000259" key="5">
    <source>
        <dbReference type="PROSITE" id="PS50977"/>
    </source>
</evidence>
<accession>A0A1I0HGT6</accession>
<protein>
    <submittedName>
        <fullName evidence="6">DNA-binding transcriptional regulator, AcrR family</fullName>
    </submittedName>
</protein>
<dbReference type="GO" id="GO:0000976">
    <property type="term" value="F:transcription cis-regulatory region binding"/>
    <property type="evidence" value="ECO:0007669"/>
    <property type="project" value="TreeGrafter"/>
</dbReference>
<dbReference type="Proteomes" id="UP000199180">
    <property type="component" value="Unassembled WGS sequence"/>
</dbReference>
<gene>
    <name evidence="6" type="ORF">SAMN04489858_11170</name>
</gene>
<dbReference type="InterPro" id="IPR001647">
    <property type="entry name" value="HTH_TetR"/>
</dbReference>
<reference evidence="6 7" key="1">
    <citation type="submission" date="2016-10" db="EMBL/GenBank/DDBJ databases">
        <authorList>
            <person name="de Groot N.N."/>
        </authorList>
    </citation>
    <scope>NUCLEOTIDE SEQUENCE [LARGE SCALE GENOMIC DNA]</scope>
    <source>
        <strain evidence="6 7">DSM 17862</strain>
    </source>
</reference>
<evidence type="ECO:0000256" key="2">
    <source>
        <dbReference type="ARBA" id="ARBA00023125"/>
    </source>
</evidence>
<dbReference type="InterPro" id="IPR054422">
    <property type="entry name" value="TetR-like_HI_0893_C"/>
</dbReference>
<evidence type="ECO:0000313" key="7">
    <source>
        <dbReference type="Proteomes" id="UP000199180"/>
    </source>
</evidence>
<organism evidence="6 7">
    <name type="scientific">Paracoccus homiensis</name>
    <dbReference type="NCBI Taxonomy" id="364199"/>
    <lineage>
        <taxon>Bacteria</taxon>
        <taxon>Pseudomonadati</taxon>
        <taxon>Pseudomonadota</taxon>
        <taxon>Alphaproteobacteria</taxon>
        <taxon>Rhodobacterales</taxon>
        <taxon>Paracoccaceae</taxon>
        <taxon>Paracoccus</taxon>
    </lineage>
</organism>
<dbReference type="Pfam" id="PF00440">
    <property type="entry name" value="TetR_N"/>
    <property type="match status" value="1"/>
</dbReference>
<evidence type="ECO:0000256" key="1">
    <source>
        <dbReference type="ARBA" id="ARBA00023015"/>
    </source>
</evidence>
<sequence length="191" mass="21079">MPRTTKDQTYRKLRRAVIEEAVAKGFAATGVAGVVARAKVSAGTIYVHFDNKDDMLRQVYMDLKSEFHERVTAPRHLTDAKQMIHGMWRAMFDFVRADPKGFLFLESGSTAGILTDAQKDVADGYAADIAQLLQRGIDSGVLADLDPKLLSLLLVAPAMQLARGAALSDRPITDEIVEQTFDRVWLSIAKT</sequence>
<dbReference type="AlphaFoldDB" id="A0A1I0HGT6"/>
<keyword evidence="7" id="KW-1185">Reference proteome</keyword>
<dbReference type="InterPro" id="IPR050109">
    <property type="entry name" value="HTH-type_TetR-like_transc_reg"/>
</dbReference>
<dbReference type="InterPro" id="IPR036271">
    <property type="entry name" value="Tet_transcr_reg_TetR-rel_C_sf"/>
</dbReference>
<name>A0A1I0HGT6_9RHOB</name>
<dbReference type="Pfam" id="PF22604">
    <property type="entry name" value="TetR_HI_0893_C"/>
    <property type="match status" value="1"/>
</dbReference>
<keyword evidence="1" id="KW-0805">Transcription regulation</keyword>
<dbReference type="RefSeq" id="WP_245739463.1">
    <property type="nucleotide sequence ID" value="NZ_FOHO01000011.1"/>
</dbReference>
<keyword evidence="3" id="KW-0804">Transcription</keyword>
<evidence type="ECO:0000313" key="6">
    <source>
        <dbReference type="EMBL" id="SET83024.1"/>
    </source>
</evidence>
<dbReference type="GO" id="GO:0003700">
    <property type="term" value="F:DNA-binding transcription factor activity"/>
    <property type="evidence" value="ECO:0007669"/>
    <property type="project" value="TreeGrafter"/>
</dbReference>
<keyword evidence="2 4" id="KW-0238">DNA-binding</keyword>
<dbReference type="InterPro" id="IPR009057">
    <property type="entry name" value="Homeodomain-like_sf"/>
</dbReference>